<accession>A0A5E6MFB3</accession>
<dbReference type="PANTHER" id="PTHR11431:SF127">
    <property type="entry name" value="BACTERIAL NON-HEME FERRITIN"/>
    <property type="match status" value="1"/>
</dbReference>
<dbReference type="InterPro" id="IPR041719">
    <property type="entry name" value="Ferritin_prok"/>
</dbReference>
<keyword evidence="2 7" id="KW-0409">Iron storage</keyword>
<dbReference type="Pfam" id="PF00210">
    <property type="entry name" value="Ferritin"/>
    <property type="match status" value="1"/>
</dbReference>
<dbReference type="GO" id="GO:0004322">
    <property type="term" value="F:ferroxidase activity"/>
    <property type="evidence" value="ECO:0007669"/>
    <property type="project" value="TreeGrafter"/>
</dbReference>
<sequence>MKTTLISTKIVPEFHRQIGSELEAFLQYLAIAAYFEKAALPRLAAYFSRQAEEERGHAMRFLQLLVDNDVDVAIPSVPAPEVQFRDAEHAVTLSLERELRVTEEIHSLLRLARQENDFTSETFLHWFVKEQLEEVSSVDQLLKMIQRAGNHRLLLVEDFLGRSDQMKPSKKESEGG</sequence>
<dbReference type="GO" id="GO:0006879">
    <property type="term" value="P:intracellular iron ion homeostasis"/>
    <property type="evidence" value="ECO:0007669"/>
    <property type="project" value="UniProtKB-KW"/>
</dbReference>
<dbReference type="InterPro" id="IPR009078">
    <property type="entry name" value="Ferritin-like_SF"/>
</dbReference>
<dbReference type="InterPro" id="IPR009040">
    <property type="entry name" value="Ferritin-like_diiron"/>
</dbReference>
<dbReference type="Gene3D" id="1.20.1260.10">
    <property type="match status" value="1"/>
</dbReference>
<comment type="function">
    <text evidence="7">Iron-storage protein.</text>
</comment>
<proteinExistence type="inferred from homology"/>
<dbReference type="PROSITE" id="PS50905">
    <property type="entry name" value="FERRITIN_LIKE"/>
    <property type="match status" value="1"/>
</dbReference>
<dbReference type="PANTHER" id="PTHR11431">
    <property type="entry name" value="FERRITIN"/>
    <property type="match status" value="1"/>
</dbReference>
<keyword evidence="3 6" id="KW-0479">Metal-binding</keyword>
<dbReference type="Proteomes" id="UP000334923">
    <property type="component" value="Unassembled WGS sequence"/>
</dbReference>
<dbReference type="GO" id="GO:0008199">
    <property type="term" value="F:ferric iron binding"/>
    <property type="evidence" value="ECO:0007669"/>
    <property type="project" value="InterPro"/>
</dbReference>
<dbReference type="GO" id="GO:0005829">
    <property type="term" value="C:cytosol"/>
    <property type="evidence" value="ECO:0007669"/>
    <property type="project" value="TreeGrafter"/>
</dbReference>
<comment type="catalytic activity">
    <reaction evidence="7">
        <text>4 Fe(2+) + O2 + 6 H2O = 4 iron(III) oxide-hydroxide + 12 H(+)</text>
        <dbReference type="Rhea" id="RHEA:11972"/>
        <dbReference type="ChEBI" id="CHEBI:15377"/>
        <dbReference type="ChEBI" id="CHEBI:15378"/>
        <dbReference type="ChEBI" id="CHEBI:15379"/>
        <dbReference type="ChEBI" id="CHEBI:29033"/>
        <dbReference type="ChEBI" id="CHEBI:78619"/>
        <dbReference type="EC" id="1.16.3.2"/>
    </reaction>
</comment>
<protein>
    <recommendedName>
        <fullName evidence="7">Ferritin</fullName>
        <ecNumber evidence="7">1.16.3.2</ecNumber>
    </recommendedName>
</protein>
<evidence type="ECO:0000259" key="8">
    <source>
        <dbReference type="PROSITE" id="PS50905"/>
    </source>
</evidence>
<feature type="binding site" evidence="6">
    <location>
        <position position="21"/>
    </location>
    <ligand>
        <name>Fe cation</name>
        <dbReference type="ChEBI" id="CHEBI:24875"/>
        <label>1</label>
    </ligand>
</feature>
<dbReference type="AlphaFoldDB" id="A0A5E6MFB3"/>
<evidence type="ECO:0000256" key="6">
    <source>
        <dbReference type="PIRSR" id="PIRSR601519-1"/>
    </source>
</evidence>
<keyword evidence="10" id="KW-1185">Reference proteome</keyword>
<keyword evidence="4 9" id="KW-0560">Oxidoreductase</keyword>
<evidence type="ECO:0000256" key="7">
    <source>
        <dbReference type="RuleBase" id="RU361145"/>
    </source>
</evidence>
<evidence type="ECO:0000313" key="10">
    <source>
        <dbReference type="Proteomes" id="UP000334923"/>
    </source>
</evidence>
<comment type="similarity">
    <text evidence="1 7">Belongs to the ferritin family. Prokaryotic subfamily.</text>
</comment>
<dbReference type="EMBL" id="CABFVA020000077">
    <property type="protein sequence ID" value="VVM06931.1"/>
    <property type="molecule type" value="Genomic_DNA"/>
</dbReference>
<evidence type="ECO:0000256" key="5">
    <source>
        <dbReference type="ARBA" id="ARBA00023004"/>
    </source>
</evidence>
<gene>
    <name evidence="9" type="primary">bfrB</name>
    <name evidence="9" type="ORF">MAMT_01460</name>
</gene>
<evidence type="ECO:0000256" key="3">
    <source>
        <dbReference type="ARBA" id="ARBA00022723"/>
    </source>
</evidence>
<evidence type="ECO:0000313" key="9">
    <source>
        <dbReference type="EMBL" id="VVM06931.1"/>
    </source>
</evidence>
<dbReference type="RefSeq" id="WP_142660301.1">
    <property type="nucleotide sequence ID" value="NZ_CABFVA020000077.1"/>
</dbReference>
<keyword evidence="5 6" id="KW-0408">Iron</keyword>
<feature type="binding site" evidence="6">
    <location>
        <position position="98"/>
    </location>
    <ligand>
        <name>Fe cation</name>
        <dbReference type="ChEBI" id="CHEBI:24875"/>
        <label>1</label>
    </ligand>
</feature>
<evidence type="ECO:0000256" key="2">
    <source>
        <dbReference type="ARBA" id="ARBA00022434"/>
    </source>
</evidence>
<dbReference type="InterPro" id="IPR012347">
    <property type="entry name" value="Ferritin-like"/>
</dbReference>
<name>A0A5E6MFB3_9BACT</name>
<evidence type="ECO:0000256" key="4">
    <source>
        <dbReference type="ARBA" id="ARBA00023002"/>
    </source>
</evidence>
<comment type="subcellular location">
    <subcellularLocation>
        <location evidence="7">Cytoplasm</location>
    </subcellularLocation>
</comment>
<reference evidence="9 10" key="1">
    <citation type="submission" date="2019-09" db="EMBL/GenBank/DDBJ databases">
        <authorList>
            <person name="Cremers G."/>
        </authorList>
    </citation>
    <scope>NUCLEOTIDE SEQUENCE [LARGE SCALE GENOMIC DNA]</scope>
    <source>
        <strain evidence="9">4A</strain>
    </source>
</reference>
<feature type="binding site" evidence="6">
    <location>
        <position position="54"/>
    </location>
    <ligand>
        <name>Fe cation</name>
        <dbReference type="ChEBI" id="CHEBI:24875"/>
        <label>1</label>
    </ligand>
</feature>
<feature type="domain" description="Ferritin-like diiron" evidence="8">
    <location>
        <begin position="4"/>
        <end position="149"/>
    </location>
</feature>
<dbReference type="InterPro" id="IPR008331">
    <property type="entry name" value="Ferritin_DPS_dom"/>
</dbReference>
<dbReference type="OrthoDB" id="9801481at2"/>
<dbReference type="EC" id="1.16.3.2" evidence="7"/>
<dbReference type="InterPro" id="IPR001519">
    <property type="entry name" value="Ferritin"/>
</dbReference>
<feature type="binding site" evidence="6">
    <location>
        <position position="57"/>
    </location>
    <ligand>
        <name>Fe cation</name>
        <dbReference type="ChEBI" id="CHEBI:24875"/>
        <label>1</label>
    </ligand>
</feature>
<dbReference type="GO" id="GO:0008198">
    <property type="term" value="F:ferrous iron binding"/>
    <property type="evidence" value="ECO:0007669"/>
    <property type="project" value="TreeGrafter"/>
</dbReference>
<evidence type="ECO:0000256" key="1">
    <source>
        <dbReference type="ARBA" id="ARBA00006950"/>
    </source>
</evidence>
<dbReference type="SUPFAM" id="SSF47240">
    <property type="entry name" value="Ferritin-like"/>
    <property type="match status" value="1"/>
</dbReference>
<organism evidence="9 10">
    <name type="scientific">Methylacidimicrobium tartarophylax</name>
    <dbReference type="NCBI Taxonomy" id="1041768"/>
    <lineage>
        <taxon>Bacteria</taxon>
        <taxon>Pseudomonadati</taxon>
        <taxon>Verrucomicrobiota</taxon>
        <taxon>Methylacidimicrobium</taxon>
    </lineage>
</organism>
<feature type="binding site" evidence="6">
    <location>
        <position position="131"/>
    </location>
    <ligand>
        <name>Fe cation</name>
        <dbReference type="ChEBI" id="CHEBI:24875"/>
        <label>1</label>
    </ligand>
</feature>
<dbReference type="CDD" id="cd01055">
    <property type="entry name" value="Nonheme_Ferritin"/>
    <property type="match status" value="1"/>
</dbReference>
<dbReference type="GO" id="GO:0006826">
    <property type="term" value="P:iron ion transport"/>
    <property type="evidence" value="ECO:0007669"/>
    <property type="project" value="InterPro"/>
</dbReference>
<keyword evidence="7" id="KW-0963">Cytoplasm</keyword>